<protein>
    <submittedName>
        <fullName evidence="2">DUF4861 domain-containing protein</fullName>
    </submittedName>
</protein>
<keyword evidence="3" id="KW-1185">Reference proteome</keyword>
<dbReference type="Proteomes" id="UP001597118">
    <property type="component" value="Unassembled WGS sequence"/>
</dbReference>
<evidence type="ECO:0000313" key="2">
    <source>
        <dbReference type="EMBL" id="MFD1631612.1"/>
    </source>
</evidence>
<dbReference type="RefSeq" id="WP_379663980.1">
    <property type="nucleotide sequence ID" value="NZ_JBHUDG010000049.1"/>
</dbReference>
<dbReference type="EMBL" id="JBHUDG010000049">
    <property type="protein sequence ID" value="MFD1631612.1"/>
    <property type="molecule type" value="Genomic_DNA"/>
</dbReference>
<keyword evidence="1" id="KW-0732">Signal</keyword>
<sequence length="424" mass="48081">MNFKRSILLVSLSFLGITALKAQSVNLQLINELKQERKDELIVLKRAFLEKKFKKQINGKISVSDKGTPVFVQFDDLNGDGKWDEAVFLQNFKSLEKKDLQLSVDNGNEAKIKPVVRAYVRQKRRLPDNTFGTNLNRDSVPANQANTDFKKQQLPSMLTEGPAWENDKVGFRIYMDVRNQKDIWGKRIPEMVLDYVGANPGNSYHKLSNWGMDILIVGKSLGAGSLAVSVPVAGKDTLVRLGGKNMGRIVYEKVADGPIRAIFRMHYPEWNILGDGKLASLTEEISIWGGQFFFESKVKMTGAPKNTKLVTGIVNLSAKESHQYINKQVASLYSYDIQTDNKDQLGMGISMPKKQWLKFGNIGDEGTDIKNTFTAYEKFDKNQTAKFRFFSAWELSDVQFKTQEGFKNYMRKKSDEQASEIKIK</sequence>
<dbReference type="InterPro" id="IPR032342">
    <property type="entry name" value="DUF4861"/>
</dbReference>
<evidence type="ECO:0000313" key="3">
    <source>
        <dbReference type="Proteomes" id="UP001597118"/>
    </source>
</evidence>
<feature type="chain" id="PRO_5045182728" evidence="1">
    <location>
        <begin position="23"/>
        <end position="424"/>
    </location>
</feature>
<name>A0ABW4II30_9SPHI</name>
<gene>
    <name evidence="2" type="ORF">ACFSAH_17185</name>
</gene>
<feature type="signal peptide" evidence="1">
    <location>
        <begin position="1"/>
        <end position="22"/>
    </location>
</feature>
<organism evidence="2 3">
    <name type="scientific">Pseudopedobacter beijingensis</name>
    <dbReference type="NCBI Taxonomy" id="1207056"/>
    <lineage>
        <taxon>Bacteria</taxon>
        <taxon>Pseudomonadati</taxon>
        <taxon>Bacteroidota</taxon>
        <taxon>Sphingobacteriia</taxon>
        <taxon>Sphingobacteriales</taxon>
        <taxon>Sphingobacteriaceae</taxon>
        <taxon>Pseudopedobacter</taxon>
    </lineage>
</organism>
<evidence type="ECO:0000256" key="1">
    <source>
        <dbReference type="SAM" id="SignalP"/>
    </source>
</evidence>
<reference evidence="3" key="1">
    <citation type="journal article" date="2019" name="Int. J. Syst. Evol. Microbiol.">
        <title>The Global Catalogue of Microorganisms (GCM) 10K type strain sequencing project: providing services to taxonomists for standard genome sequencing and annotation.</title>
        <authorList>
            <consortium name="The Broad Institute Genomics Platform"/>
            <consortium name="The Broad Institute Genome Sequencing Center for Infectious Disease"/>
            <person name="Wu L."/>
            <person name="Ma J."/>
        </authorList>
    </citation>
    <scope>NUCLEOTIDE SEQUENCE [LARGE SCALE GENOMIC DNA]</scope>
    <source>
        <strain evidence="3">CCUG 53762</strain>
    </source>
</reference>
<comment type="caution">
    <text evidence="2">The sequence shown here is derived from an EMBL/GenBank/DDBJ whole genome shotgun (WGS) entry which is preliminary data.</text>
</comment>
<accession>A0ABW4II30</accession>
<proteinExistence type="predicted"/>
<dbReference type="Pfam" id="PF16153">
    <property type="entry name" value="DUF4861"/>
    <property type="match status" value="1"/>
</dbReference>